<sequence length="33" mass="3904">MELEQHVFSVDKQIYTFGHLSSHKKSEQKKVQS</sequence>
<organism evidence="1">
    <name type="scientific">viral metagenome</name>
    <dbReference type="NCBI Taxonomy" id="1070528"/>
    <lineage>
        <taxon>unclassified sequences</taxon>
        <taxon>metagenomes</taxon>
        <taxon>organismal metagenomes</taxon>
    </lineage>
</organism>
<evidence type="ECO:0000313" key="1">
    <source>
        <dbReference type="EMBL" id="QHS82659.1"/>
    </source>
</evidence>
<dbReference type="AlphaFoldDB" id="A0A6C0ARW8"/>
<dbReference type="EMBL" id="MN740804">
    <property type="protein sequence ID" value="QHS82659.1"/>
    <property type="molecule type" value="Genomic_DNA"/>
</dbReference>
<proteinExistence type="predicted"/>
<name>A0A6C0ARW8_9ZZZZ</name>
<accession>A0A6C0ARW8</accession>
<protein>
    <submittedName>
        <fullName evidence="1">Uncharacterized protein</fullName>
    </submittedName>
</protein>
<reference evidence="1" key="1">
    <citation type="journal article" date="2020" name="Nature">
        <title>Giant virus diversity and host interactions through global metagenomics.</title>
        <authorList>
            <person name="Schulz F."/>
            <person name="Roux S."/>
            <person name="Paez-Espino D."/>
            <person name="Jungbluth S."/>
            <person name="Walsh D.A."/>
            <person name="Denef V.J."/>
            <person name="McMahon K.D."/>
            <person name="Konstantinidis K.T."/>
            <person name="Eloe-Fadrosh E.A."/>
            <person name="Kyrpides N.C."/>
            <person name="Woyke T."/>
        </authorList>
    </citation>
    <scope>NUCLEOTIDE SEQUENCE</scope>
    <source>
        <strain evidence="1">GVMAG-S-1101171-111</strain>
    </source>
</reference>